<gene>
    <name evidence="9" type="ORF">ACFP1Z_26935</name>
</gene>
<feature type="transmembrane region" description="Helical" evidence="7">
    <location>
        <begin position="345"/>
        <end position="362"/>
    </location>
</feature>
<evidence type="ECO:0000256" key="7">
    <source>
        <dbReference type="SAM" id="Phobius"/>
    </source>
</evidence>
<feature type="transmembrane region" description="Helical" evidence="7">
    <location>
        <begin position="89"/>
        <end position="107"/>
    </location>
</feature>
<feature type="transmembrane region" description="Helical" evidence="7">
    <location>
        <begin position="275"/>
        <end position="296"/>
    </location>
</feature>
<dbReference type="PROSITE" id="PS50850">
    <property type="entry name" value="MFS"/>
    <property type="match status" value="1"/>
</dbReference>
<feature type="transmembrane region" description="Helical" evidence="7">
    <location>
        <begin position="236"/>
        <end position="254"/>
    </location>
</feature>
<sequence>MEQTSAPAPPTGSPPHRPQGTALLLTALVLAVVACQLCISMPTPALPDITRRLHTTTAVVGLAQALFFLLGGLLSVILAACSDYGRTRALMAGALTLAVVGSVLAALAPSVVVFVAGRALQSAATAVFPLALRVMREALPRREFGRAMGLITAANGGIVGLDGLLSGWLTDRYGFRTVFAVMAGFGVLTMAVLLRAVPESARVPHGRLDRRGLALLSLAVACVELGIGTAGRVPTAAAAGTAVVGLVLFGVFLADARDRPGALFPPGYLRSRQAWPVLLTSAFVTMGMLSTINFVIPVFSQNRAFGYGLSATGAALLFIVPVCAVNVLMAPAVGALAARVGWRRVLRASTALTVPVLAALALGLGQQWLVVALVVLVGFGLAGAMTPLNGLSAMLAPAGQPSLLPGVNSAAYGIGSSLGFLLTSRLAGPDAATGFRAALWLVTGVIALALVTSLLIEGRSGRPEERI</sequence>
<feature type="transmembrane region" description="Helical" evidence="7">
    <location>
        <begin position="21"/>
        <end position="42"/>
    </location>
</feature>
<dbReference type="Gene3D" id="1.20.1720.10">
    <property type="entry name" value="Multidrug resistance protein D"/>
    <property type="match status" value="1"/>
</dbReference>
<comment type="caution">
    <text evidence="9">The sequence shown here is derived from an EMBL/GenBank/DDBJ whole genome shotgun (WGS) entry which is preliminary data.</text>
</comment>
<dbReference type="PANTHER" id="PTHR42718:SF9">
    <property type="entry name" value="MAJOR FACILITATOR SUPERFAMILY MULTIDRUG TRANSPORTER MFSC"/>
    <property type="match status" value="1"/>
</dbReference>
<dbReference type="InterPro" id="IPR011701">
    <property type="entry name" value="MFS"/>
</dbReference>
<feature type="transmembrane region" description="Helical" evidence="7">
    <location>
        <begin position="403"/>
        <end position="422"/>
    </location>
</feature>
<keyword evidence="5 7" id="KW-0472">Membrane</keyword>
<evidence type="ECO:0000259" key="8">
    <source>
        <dbReference type="PROSITE" id="PS50850"/>
    </source>
</evidence>
<feature type="transmembrane region" description="Helical" evidence="7">
    <location>
        <begin position="316"/>
        <end position="338"/>
    </location>
</feature>
<keyword evidence="6" id="KW-0046">Antibiotic resistance</keyword>
<evidence type="ECO:0000256" key="6">
    <source>
        <dbReference type="ARBA" id="ARBA00023251"/>
    </source>
</evidence>
<dbReference type="InterPro" id="IPR036259">
    <property type="entry name" value="MFS_trans_sf"/>
</dbReference>
<feature type="transmembrane region" description="Helical" evidence="7">
    <location>
        <begin position="173"/>
        <end position="193"/>
    </location>
</feature>
<keyword evidence="10" id="KW-1185">Reference proteome</keyword>
<accession>A0ABW0Z538</accession>
<evidence type="ECO:0000313" key="10">
    <source>
        <dbReference type="Proteomes" id="UP001596083"/>
    </source>
</evidence>
<feature type="transmembrane region" description="Helical" evidence="7">
    <location>
        <begin position="144"/>
        <end position="161"/>
    </location>
</feature>
<proteinExistence type="predicted"/>
<keyword evidence="3 7" id="KW-0812">Transmembrane</keyword>
<evidence type="ECO:0000256" key="1">
    <source>
        <dbReference type="ARBA" id="ARBA00004651"/>
    </source>
</evidence>
<feature type="transmembrane region" description="Helical" evidence="7">
    <location>
        <begin position="434"/>
        <end position="456"/>
    </location>
</feature>
<dbReference type="Gene3D" id="1.20.1250.20">
    <property type="entry name" value="MFS general substrate transporter like domains"/>
    <property type="match status" value="1"/>
</dbReference>
<name>A0ABW0Z538_9ACTN</name>
<feature type="domain" description="Major facilitator superfamily (MFS) profile" evidence="8">
    <location>
        <begin position="24"/>
        <end position="461"/>
    </location>
</feature>
<protein>
    <submittedName>
        <fullName evidence="9">MFS transporter</fullName>
    </submittedName>
</protein>
<dbReference type="Pfam" id="PF07690">
    <property type="entry name" value="MFS_1"/>
    <property type="match status" value="1"/>
</dbReference>
<dbReference type="SUPFAM" id="SSF103473">
    <property type="entry name" value="MFS general substrate transporter"/>
    <property type="match status" value="1"/>
</dbReference>
<dbReference type="EMBL" id="JBHSPB010000020">
    <property type="protein sequence ID" value="MFC5723806.1"/>
    <property type="molecule type" value="Genomic_DNA"/>
</dbReference>
<evidence type="ECO:0000313" key="9">
    <source>
        <dbReference type="EMBL" id="MFC5723806.1"/>
    </source>
</evidence>
<keyword evidence="2" id="KW-0813">Transport</keyword>
<evidence type="ECO:0000256" key="4">
    <source>
        <dbReference type="ARBA" id="ARBA00022989"/>
    </source>
</evidence>
<keyword evidence="4 7" id="KW-1133">Transmembrane helix</keyword>
<dbReference type="Proteomes" id="UP001596083">
    <property type="component" value="Unassembled WGS sequence"/>
</dbReference>
<dbReference type="InterPro" id="IPR020846">
    <property type="entry name" value="MFS_dom"/>
</dbReference>
<feature type="transmembrane region" description="Helical" evidence="7">
    <location>
        <begin position="368"/>
        <end position="391"/>
    </location>
</feature>
<evidence type="ECO:0000256" key="2">
    <source>
        <dbReference type="ARBA" id="ARBA00022448"/>
    </source>
</evidence>
<reference evidence="10" key="1">
    <citation type="journal article" date="2019" name="Int. J. Syst. Evol. Microbiol.">
        <title>The Global Catalogue of Microorganisms (GCM) 10K type strain sequencing project: providing services to taxonomists for standard genome sequencing and annotation.</title>
        <authorList>
            <consortium name="The Broad Institute Genomics Platform"/>
            <consortium name="The Broad Institute Genome Sequencing Center for Infectious Disease"/>
            <person name="Wu L."/>
            <person name="Ma J."/>
        </authorList>
    </citation>
    <scope>NUCLEOTIDE SEQUENCE [LARGE SCALE GENOMIC DNA]</scope>
    <source>
        <strain evidence="10">CGMCC 4.7304</strain>
    </source>
</reference>
<feature type="transmembrane region" description="Helical" evidence="7">
    <location>
        <begin position="62"/>
        <end position="82"/>
    </location>
</feature>
<evidence type="ECO:0000256" key="5">
    <source>
        <dbReference type="ARBA" id="ARBA00023136"/>
    </source>
</evidence>
<feature type="transmembrane region" description="Helical" evidence="7">
    <location>
        <begin position="213"/>
        <end position="230"/>
    </location>
</feature>
<dbReference type="PANTHER" id="PTHR42718">
    <property type="entry name" value="MAJOR FACILITATOR SUPERFAMILY MULTIDRUG TRANSPORTER MFSC"/>
    <property type="match status" value="1"/>
</dbReference>
<evidence type="ECO:0000256" key="3">
    <source>
        <dbReference type="ARBA" id="ARBA00022692"/>
    </source>
</evidence>
<comment type="subcellular location">
    <subcellularLocation>
        <location evidence="1">Cell membrane</location>
        <topology evidence="1">Multi-pass membrane protein</topology>
    </subcellularLocation>
</comment>
<dbReference type="RefSeq" id="WP_390320221.1">
    <property type="nucleotide sequence ID" value="NZ_JBHSPB010000020.1"/>
</dbReference>
<organism evidence="9 10">
    <name type="scientific">Streptomyces gamaensis</name>
    <dbReference type="NCBI Taxonomy" id="1763542"/>
    <lineage>
        <taxon>Bacteria</taxon>
        <taxon>Bacillati</taxon>
        <taxon>Actinomycetota</taxon>
        <taxon>Actinomycetes</taxon>
        <taxon>Kitasatosporales</taxon>
        <taxon>Streptomycetaceae</taxon>
        <taxon>Streptomyces</taxon>
    </lineage>
</organism>